<evidence type="ECO:0000256" key="4">
    <source>
        <dbReference type="ARBA" id="ARBA00023054"/>
    </source>
</evidence>
<proteinExistence type="inferred from homology"/>
<dbReference type="GO" id="GO:0007015">
    <property type="term" value="P:actin filament organization"/>
    <property type="evidence" value="ECO:0007669"/>
    <property type="project" value="InterPro"/>
</dbReference>
<dbReference type="Proteomes" id="UP000267027">
    <property type="component" value="Unassembled WGS sequence"/>
</dbReference>
<reference evidence="6 7" key="2">
    <citation type="submission" date="2018-11" db="EMBL/GenBank/DDBJ databases">
        <authorList>
            <consortium name="Pathogen Informatics"/>
        </authorList>
    </citation>
    <scope>NUCLEOTIDE SEQUENCE [LARGE SCALE GENOMIC DNA]</scope>
    <source>
        <strain evidence="6 7">Costa Rica</strain>
    </source>
</reference>
<keyword evidence="7" id="KW-1185">Reference proteome</keyword>
<dbReference type="InterPro" id="IPR033378">
    <property type="entry name" value="BRICK1"/>
</dbReference>
<dbReference type="GO" id="GO:0044877">
    <property type="term" value="F:protein-containing complex binding"/>
    <property type="evidence" value="ECO:0007669"/>
    <property type="project" value="InterPro"/>
</dbReference>
<evidence type="ECO:0000256" key="2">
    <source>
        <dbReference type="ARBA" id="ARBA00005620"/>
    </source>
</evidence>
<evidence type="ECO:0000313" key="6">
    <source>
        <dbReference type="EMBL" id="VDM62596.1"/>
    </source>
</evidence>
<dbReference type="GO" id="GO:0031209">
    <property type="term" value="C:SCAR complex"/>
    <property type="evidence" value="ECO:0007669"/>
    <property type="project" value="InterPro"/>
</dbReference>
<evidence type="ECO:0000313" key="8">
    <source>
        <dbReference type="WBParaSite" id="ACOC_0001101001-mRNA-1"/>
    </source>
</evidence>
<evidence type="ECO:0000256" key="3">
    <source>
        <dbReference type="ARBA" id="ARBA00022490"/>
    </source>
</evidence>
<dbReference type="OMA" id="DMSCRSK"/>
<dbReference type="PANTHER" id="PTHR33668:SF1">
    <property type="entry name" value="PROTEIN BRICK1"/>
    <property type="match status" value="1"/>
</dbReference>
<protein>
    <submittedName>
        <fullName evidence="8">BRICK1</fullName>
    </submittedName>
</protein>
<keyword evidence="5" id="KW-0206">Cytoskeleton</keyword>
<evidence type="ECO:0000313" key="7">
    <source>
        <dbReference type="Proteomes" id="UP000267027"/>
    </source>
</evidence>
<dbReference type="AlphaFoldDB" id="A0A0R3PXI9"/>
<comment type="subcellular location">
    <subcellularLocation>
        <location evidence="1">Cytoplasm</location>
        <location evidence="1">Cytoskeleton</location>
    </subcellularLocation>
</comment>
<evidence type="ECO:0000256" key="1">
    <source>
        <dbReference type="ARBA" id="ARBA00004245"/>
    </source>
</evidence>
<dbReference type="EMBL" id="UYYA01004595">
    <property type="protein sequence ID" value="VDM62596.1"/>
    <property type="molecule type" value="Genomic_DNA"/>
</dbReference>
<dbReference type="GO" id="GO:0048870">
    <property type="term" value="P:cell motility"/>
    <property type="evidence" value="ECO:0007669"/>
    <property type="project" value="TreeGrafter"/>
</dbReference>
<evidence type="ECO:0000256" key="5">
    <source>
        <dbReference type="ARBA" id="ARBA00023212"/>
    </source>
</evidence>
<dbReference type="STRING" id="334426.A0A0R3PXI9"/>
<accession>A0A0R3PXI9</accession>
<comment type="similarity">
    <text evidence="2">Belongs to the BRK1 family.</text>
</comment>
<dbReference type="OrthoDB" id="1883432at2759"/>
<keyword evidence="4" id="KW-0175">Coiled coil</keyword>
<dbReference type="Gene3D" id="1.20.5.110">
    <property type="match status" value="1"/>
</dbReference>
<dbReference type="WBParaSite" id="ACOC_0001101001-mRNA-1">
    <property type="protein sequence ID" value="ACOC_0001101001-mRNA-1"/>
    <property type="gene ID" value="ACOC_0001101001"/>
</dbReference>
<organism evidence="8">
    <name type="scientific">Angiostrongylus costaricensis</name>
    <name type="common">Nematode worm</name>
    <dbReference type="NCBI Taxonomy" id="334426"/>
    <lineage>
        <taxon>Eukaryota</taxon>
        <taxon>Metazoa</taxon>
        <taxon>Ecdysozoa</taxon>
        <taxon>Nematoda</taxon>
        <taxon>Chromadorea</taxon>
        <taxon>Rhabditida</taxon>
        <taxon>Rhabditina</taxon>
        <taxon>Rhabditomorpha</taxon>
        <taxon>Strongyloidea</taxon>
        <taxon>Metastrongylidae</taxon>
        <taxon>Angiostrongylus</taxon>
    </lineage>
</organism>
<keyword evidence="3" id="KW-0963">Cytoplasm</keyword>
<reference evidence="8" key="1">
    <citation type="submission" date="2017-02" db="UniProtKB">
        <authorList>
            <consortium name="WormBaseParasite"/>
        </authorList>
    </citation>
    <scope>IDENTIFICATION</scope>
</reference>
<gene>
    <name evidence="6" type="ORF">ACOC_LOCUS11011</name>
</gene>
<sequence length="90" mass="11026">MSVQRQLREDWDNREYEQIIADNIKNIANYLSSFELSCRTKLACLSDRLNLLEKKVEFLEARVFYFIFFRIKDKFEVGHLYCYVRPHFHL</sequence>
<dbReference type="PANTHER" id="PTHR33668">
    <property type="entry name" value="PROTEIN BRICK1"/>
    <property type="match status" value="1"/>
</dbReference>
<dbReference type="GO" id="GO:0008064">
    <property type="term" value="P:regulation of actin polymerization or depolymerization"/>
    <property type="evidence" value="ECO:0007669"/>
    <property type="project" value="TreeGrafter"/>
</dbReference>
<name>A0A0R3PXI9_ANGCS</name>
<dbReference type="GO" id="GO:0005856">
    <property type="term" value="C:cytoskeleton"/>
    <property type="evidence" value="ECO:0007669"/>
    <property type="project" value="UniProtKB-SubCell"/>
</dbReference>